<dbReference type="InterPro" id="IPR011604">
    <property type="entry name" value="PDDEXK-like_dom_sf"/>
</dbReference>
<evidence type="ECO:0000256" key="2">
    <source>
        <dbReference type="ARBA" id="ARBA00022806"/>
    </source>
</evidence>
<gene>
    <name evidence="5" type="ORF">GCM10009550_01250</name>
</gene>
<reference evidence="5 6" key="1">
    <citation type="journal article" date="2019" name="Int. J. Syst. Evol. Microbiol.">
        <title>The Global Catalogue of Microorganisms (GCM) 10K type strain sequencing project: providing services to taxonomists for standard genome sequencing and annotation.</title>
        <authorList>
            <consortium name="The Broad Institute Genomics Platform"/>
            <consortium name="The Broad Institute Genome Sequencing Center for Infectious Disease"/>
            <person name="Wu L."/>
            <person name="Ma J."/>
        </authorList>
    </citation>
    <scope>NUCLEOTIDE SEQUENCE [LARGE SCALE GENOMIC DNA]</scope>
    <source>
        <strain evidence="5 6">JCM 10696</strain>
    </source>
</reference>
<keyword evidence="1" id="KW-0227">DNA damage</keyword>
<dbReference type="InterPro" id="IPR038726">
    <property type="entry name" value="PDDEXK_AddAB-type"/>
</dbReference>
<dbReference type="EMBL" id="BAAAHH010000001">
    <property type="protein sequence ID" value="GAA0935917.1"/>
    <property type="molecule type" value="Genomic_DNA"/>
</dbReference>
<evidence type="ECO:0000313" key="6">
    <source>
        <dbReference type="Proteomes" id="UP001500665"/>
    </source>
</evidence>
<dbReference type="Gene3D" id="3.90.320.10">
    <property type="match status" value="1"/>
</dbReference>
<evidence type="ECO:0000259" key="4">
    <source>
        <dbReference type="Pfam" id="PF12705"/>
    </source>
</evidence>
<evidence type="ECO:0000256" key="3">
    <source>
        <dbReference type="ARBA" id="ARBA00023204"/>
    </source>
</evidence>
<dbReference type="Proteomes" id="UP001500665">
    <property type="component" value="Unassembled WGS sequence"/>
</dbReference>
<feature type="domain" description="PD-(D/E)XK endonuclease-like" evidence="4">
    <location>
        <begin position="22"/>
        <end position="284"/>
    </location>
</feature>
<keyword evidence="2" id="KW-0067">ATP-binding</keyword>
<comment type="caution">
    <text evidence="5">The sequence shown here is derived from an EMBL/GenBank/DDBJ whole genome shotgun (WGS) entry which is preliminary data.</text>
</comment>
<name>A0ABN1Q0C3_9ACTN</name>
<evidence type="ECO:0000313" key="5">
    <source>
        <dbReference type="EMBL" id="GAA0935917.1"/>
    </source>
</evidence>
<evidence type="ECO:0000256" key="1">
    <source>
        <dbReference type="ARBA" id="ARBA00022763"/>
    </source>
</evidence>
<keyword evidence="2" id="KW-0347">Helicase</keyword>
<dbReference type="Pfam" id="PF12705">
    <property type="entry name" value="PDDEXK_1"/>
    <property type="match status" value="1"/>
</dbReference>
<organism evidence="5 6">
    <name type="scientific">Actinocorallia libanotica</name>
    <dbReference type="NCBI Taxonomy" id="46162"/>
    <lineage>
        <taxon>Bacteria</taxon>
        <taxon>Bacillati</taxon>
        <taxon>Actinomycetota</taxon>
        <taxon>Actinomycetes</taxon>
        <taxon>Streptosporangiales</taxon>
        <taxon>Thermomonosporaceae</taxon>
        <taxon>Actinocorallia</taxon>
    </lineage>
</organism>
<accession>A0ABN1Q0C3</accession>
<protein>
    <recommendedName>
        <fullName evidence="4">PD-(D/E)XK endonuclease-like domain-containing protein</fullName>
    </recommendedName>
</protein>
<keyword evidence="6" id="KW-1185">Reference proteome</keyword>
<keyword evidence="3" id="KW-0234">DNA repair</keyword>
<sequence>MDMPQATSNGEAEQKPSALLRTSHSALSDFLSCPEKFRQSRILKRKETPAWWSAGGTAVHSVTEEFDRWYLTAPSPEAVEGFSWEGSFKGFFDRQVEETQEKTGVATSEWRAAGASNARRVTEDEAFWRANGPQYAKNWALWRAQNPQWSIWGTPSREPAIELEFNLEDFGGAGLRAYVDRVMVNEAGEVAVIDLKAGSSAPDLLDQLLIYAGCMEIEYGVRPTLGAFFNCRKGDKVYLERLDVEHVTDTMERVSTFITQADAGEYLARPGEQCAFRCGYAAHCSSAQRLTSFWRKKAGLE</sequence>
<keyword evidence="2" id="KW-0547">Nucleotide-binding</keyword>
<keyword evidence="2" id="KW-0378">Hydrolase</keyword>
<proteinExistence type="predicted"/>